<evidence type="ECO:0000256" key="8">
    <source>
        <dbReference type="ARBA" id="ARBA00022833"/>
    </source>
</evidence>
<dbReference type="GO" id="GO:0004817">
    <property type="term" value="F:cysteine-tRNA ligase activity"/>
    <property type="evidence" value="ECO:0007669"/>
    <property type="project" value="UniProtKB-UniRule"/>
</dbReference>
<dbReference type="EC" id="6.1.1.16" evidence="12"/>
<dbReference type="Proteomes" id="UP000253250">
    <property type="component" value="Unassembled WGS sequence"/>
</dbReference>
<sequence length="456" mass="51266">MLKIYNTLTRAKDPFVPLEPGHVRIYVCGVTVYDRCHLGHGRVFVVFDTVVRYLRHLGYRVTYVRNITDIDDKIINRAKENGEDIAGLTERTIAAMTEDTTALLVAPPDHEPRATRHIDHMTAMIERLMAKDYAYQGPNGDVYFHVRRFPRYGRLSGRTLDDLKVGARVEADEAKDDPLDFVLWKSARAHEPAWPSPFGPGRPGWHIECSAMAAHCLGDHFDIHGGGLDLTFPHHENEIAQSEAANDVTFADTWMHVGFVRTNGEKMAKSLGNFRTLHDLLAVFDGEVLRYFLLASHYRSPLNYDDESIGQCREALTRLYQALKDAPDGEPESDSDYARRFRAAMDDDFNTPGALAVLFEMGHAIQRAREQGDAAAVGRLAATLRLLAGTLGLLTRPPAAFLQGTGDHEDIEALVALRDQARRERQWARSDALRDELRARGIVLEDTPTGTVWRRV</sequence>
<feature type="binding site" evidence="12">
    <location>
        <position position="209"/>
    </location>
    <ligand>
        <name>Zn(2+)</name>
        <dbReference type="ChEBI" id="CHEBI:29105"/>
    </ligand>
</feature>
<evidence type="ECO:0000313" key="13">
    <source>
        <dbReference type="EMBL" id="RCN58894.1"/>
    </source>
</evidence>
<comment type="subunit">
    <text evidence="3 12">Monomer.</text>
</comment>
<evidence type="ECO:0000256" key="2">
    <source>
        <dbReference type="ARBA" id="ARBA00005594"/>
    </source>
</evidence>
<dbReference type="OrthoDB" id="9815130at2"/>
<evidence type="ECO:0000256" key="9">
    <source>
        <dbReference type="ARBA" id="ARBA00022840"/>
    </source>
</evidence>
<evidence type="ECO:0000256" key="12">
    <source>
        <dbReference type="HAMAP-Rule" id="MF_00041"/>
    </source>
</evidence>
<dbReference type="InterPro" id="IPR015803">
    <property type="entry name" value="Cys-tRNA-ligase"/>
</dbReference>
<feature type="binding site" evidence="12">
    <location>
        <position position="28"/>
    </location>
    <ligand>
        <name>Zn(2+)</name>
        <dbReference type="ChEBI" id="CHEBI:29105"/>
    </ligand>
</feature>
<dbReference type="InterPro" id="IPR032678">
    <property type="entry name" value="tRNA-synt_1_cat_dom"/>
</dbReference>
<keyword evidence="4 12" id="KW-0963">Cytoplasm</keyword>
<dbReference type="CDD" id="cd07963">
    <property type="entry name" value="Anticodon_Ia_Cys"/>
    <property type="match status" value="1"/>
</dbReference>
<evidence type="ECO:0000256" key="3">
    <source>
        <dbReference type="ARBA" id="ARBA00011245"/>
    </source>
</evidence>
<dbReference type="PANTHER" id="PTHR10890">
    <property type="entry name" value="CYSTEINYL-TRNA SYNTHETASE"/>
    <property type="match status" value="1"/>
</dbReference>
<keyword evidence="14" id="KW-1185">Reference proteome</keyword>
<keyword evidence="9 12" id="KW-0067">ATP-binding</keyword>
<organism evidence="13 14">
    <name type="scientific">Acidiferrobacter thiooxydans</name>
    <dbReference type="NCBI Taxonomy" id="163359"/>
    <lineage>
        <taxon>Bacteria</taxon>
        <taxon>Pseudomonadati</taxon>
        <taxon>Pseudomonadota</taxon>
        <taxon>Gammaproteobacteria</taxon>
        <taxon>Acidiferrobacterales</taxon>
        <taxon>Acidiferrobacteraceae</taxon>
        <taxon>Acidiferrobacter</taxon>
    </lineage>
</organism>
<dbReference type="Gene3D" id="3.40.50.620">
    <property type="entry name" value="HUPs"/>
    <property type="match status" value="1"/>
</dbReference>
<reference evidence="13 14" key="1">
    <citation type="submission" date="2018-02" db="EMBL/GenBank/DDBJ databases">
        <title>Insights into the biology of acidophilic members of the Acidiferrobacteraceae family derived from comparative genomic analyses.</title>
        <authorList>
            <person name="Issotta F."/>
            <person name="Thyssen C."/>
            <person name="Mena C."/>
            <person name="Moya A."/>
            <person name="Bellenberg S."/>
            <person name="Sproer C."/>
            <person name="Covarrubias P.C."/>
            <person name="Sand W."/>
            <person name="Quatrini R."/>
            <person name="Vera M."/>
        </authorList>
    </citation>
    <scope>NUCLEOTIDE SEQUENCE [LARGE SCALE GENOMIC DNA]</scope>
    <source>
        <strain evidence="14">m-1</strain>
    </source>
</reference>
<keyword evidence="8 12" id="KW-0862">Zinc</keyword>
<comment type="cofactor">
    <cofactor evidence="12">
        <name>Zn(2+)</name>
        <dbReference type="ChEBI" id="CHEBI:29105"/>
    </cofactor>
    <text evidence="12">Binds 1 zinc ion per subunit.</text>
</comment>
<dbReference type="PRINTS" id="PR00983">
    <property type="entry name" value="TRNASYNTHCYS"/>
</dbReference>
<dbReference type="SUPFAM" id="SSF52374">
    <property type="entry name" value="Nucleotidylyl transferase"/>
    <property type="match status" value="1"/>
</dbReference>
<keyword evidence="5 12" id="KW-0436">Ligase</keyword>
<dbReference type="InterPro" id="IPR024909">
    <property type="entry name" value="Cys-tRNA/MSH_ligase"/>
</dbReference>
<evidence type="ECO:0000256" key="5">
    <source>
        <dbReference type="ARBA" id="ARBA00022598"/>
    </source>
</evidence>
<keyword evidence="10 12" id="KW-0648">Protein biosynthesis</keyword>
<evidence type="ECO:0000256" key="6">
    <source>
        <dbReference type="ARBA" id="ARBA00022723"/>
    </source>
</evidence>
<dbReference type="STRING" id="163359.A9R16_06715"/>
<evidence type="ECO:0000313" key="14">
    <source>
        <dbReference type="Proteomes" id="UP000253250"/>
    </source>
</evidence>
<dbReference type="HAMAP" id="MF_00041">
    <property type="entry name" value="Cys_tRNA_synth"/>
    <property type="match status" value="1"/>
</dbReference>
<feature type="binding site" evidence="12">
    <location>
        <position position="234"/>
    </location>
    <ligand>
        <name>Zn(2+)</name>
        <dbReference type="ChEBI" id="CHEBI:29105"/>
    </ligand>
</feature>
<gene>
    <name evidence="12" type="primary">cysS</name>
    <name evidence="13" type="ORF">C4900_03815</name>
</gene>
<dbReference type="EMBL" id="PSYR01000001">
    <property type="protein sequence ID" value="RCN58894.1"/>
    <property type="molecule type" value="Genomic_DNA"/>
</dbReference>
<feature type="short sequence motif" description="'KMSKS' region" evidence="12">
    <location>
        <begin position="266"/>
        <end position="270"/>
    </location>
</feature>
<comment type="similarity">
    <text evidence="2 12">Belongs to the class-I aminoacyl-tRNA synthetase family.</text>
</comment>
<proteinExistence type="inferred from homology"/>
<comment type="caution">
    <text evidence="13">The sequence shown here is derived from an EMBL/GenBank/DDBJ whole genome shotgun (WGS) entry which is preliminary data.</text>
</comment>
<dbReference type="InterPro" id="IPR009080">
    <property type="entry name" value="tRNAsynth_Ia_anticodon-bd"/>
</dbReference>
<keyword evidence="7 12" id="KW-0547">Nucleotide-binding</keyword>
<dbReference type="InterPro" id="IPR056411">
    <property type="entry name" value="CysS_C"/>
</dbReference>
<evidence type="ECO:0000256" key="1">
    <source>
        <dbReference type="ARBA" id="ARBA00004496"/>
    </source>
</evidence>
<feature type="short sequence motif" description="'HIGH' region" evidence="12">
    <location>
        <begin position="30"/>
        <end position="40"/>
    </location>
</feature>
<evidence type="ECO:0000256" key="11">
    <source>
        <dbReference type="ARBA" id="ARBA00023146"/>
    </source>
</evidence>
<dbReference type="Pfam" id="PF01406">
    <property type="entry name" value="tRNA-synt_1e"/>
    <property type="match status" value="1"/>
</dbReference>
<dbReference type="AlphaFoldDB" id="A0A1C2G4K7"/>
<protein>
    <recommendedName>
        <fullName evidence="12">Cysteine--tRNA ligase</fullName>
        <ecNumber evidence="12">6.1.1.16</ecNumber>
    </recommendedName>
    <alternativeName>
        <fullName evidence="12">Cysteinyl-tRNA synthetase</fullName>
        <shortName evidence="12">CysRS</shortName>
    </alternativeName>
</protein>
<dbReference type="InterPro" id="IPR015273">
    <property type="entry name" value="Cys-tRNA-synt_Ia_DALR"/>
</dbReference>
<dbReference type="GO" id="GO:0005524">
    <property type="term" value="F:ATP binding"/>
    <property type="evidence" value="ECO:0007669"/>
    <property type="project" value="UniProtKB-UniRule"/>
</dbReference>
<dbReference type="FunFam" id="3.40.50.620:FF:000009">
    <property type="entry name" value="Cysteine--tRNA ligase"/>
    <property type="match status" value="1"/>
</dbReference>
<evidence type="ECO:0000256" key="10">
    <source>
        <dbReference type="ARBA" id="ARBA00022917"/>
    </source>
</evidence>
<comment type="subcellular location">
    <subcellularLocation>
        <location evidence="1 12">Cytoplasm</location>
    </subcellularLocation>
</comment>
<dbReference type="NCBIfam" id="TIGR00435">
    <property type="entry name" value="cysS"/>
    <property type="match status" value="1"/>
</dbReference>
<dbReference type="InterPro" id="IPR014729">
    <property type="entry name" value="Rossmann-like_a/b/a_fold"/>
</dbReference>
<dbReference type="SMART" id="SM00840">
    <property type="entry name" value="DALR_2"/>
    <property type="match status" value="1"/>
</dbReference>
<name>A0A1C2G4K7_9GAMM</name>
<feature type="binding site" evidence="12">
    <location>
        <position position="238"/>
    </location>
    <ligand>
        <name>Zn(2+)</name>
        <dbReference type="ChEBI" id="CHEBI:29105"/>
    </ligand>
</feature>
<dbReference type="GO" id="GO:0008270">
    <property type="term" value="F:zinc ion binding"/>
    <property type="evidence" value="ECO:0007669"/>
    <property type="project" value="UniProtKB-UniRule"/>
</dbReference>
<dbReference type="RefSeq" id="WP_065968767.1">
    <property type="nucleotide sequence ID" value="NZ_CP080624.1"/>
</dbReference>
<comment type="catalytic activity">
    <reaction evidence="12">
        <text>tRNA(Cys) + L-cysteine + ATP = L-cysteinyl-tRNA(Cys) + AMP + diphosphate</text>
        <dbReference type="Rhea" id="RHEA:17773"/>
        <dbReference type="Rhea" id="RHEA-COMP:9661"/>
        <dbReference type="Rhea" id="RHEA-COMP:9679"/>
        <dbReference type="ChEBI" id="CHEBI:30616"/>
        <dbReference type="ChEBI" id="CHEBI:33019"/>
        <dbReference type="ChEBI" id="CHEBI:35235"/>
        <dbReference type="ChEBI" id="CHEBI:78442"/>
        <dbReference type="ChEBI" id="CHEBI:78517"/>
        <dbReference type="ChEBI" id="CHEBI:456215"/>
        <dbReference type="EC" id="6.1.1.16"/>
    </reaction>
</comment>
<dbReference type="GO" id="GO:0005829">
    <property type="term" value="C:cytosol"/>
    <property type="evidence" value="ECO:0007669"/>
    <property type="project" value="TreeGrafter"/>
</dbReference>
<dbReference type="CDD" id="cd00672">
    <property type="entry name" value="CysRS_core"/>
    <property type="match status" value="1"/>
</dbReference>
<evidence type="ECO:0000256" key="7">
    <source>
        <dbReference type="ARBA" id="ARBA00022741"/>
    </source>
</evidence>
<dbReference type="Pfam" id="PF23493">
    <property type="entry name" value="CysS_C"/>
    <property type="match status" value="1"/>
</dbReference>
<feature type="binding site" evidence="12">
    <location>
        <position position="269"/>
    </location>
    <ligand>
        <name>ATP</name>
        <dbReference type="ChEBI" id="CHEBI:30616"/>
    </ligand>
</feature>
<keyword evidence="11 12" id="KW-0030">Aminoacyl-tRNA synthetase</keyword>
<accession>A0A1C2G4K7</accession>
<keyword evidence="6 12" id="KW-0479">Metal-binding</keyword>
<dbReference type="PANTHER" id="PTHR10890:SF3">
    <property type="entry name" value="CYSTEINE--TRNA LIGASE, CYTOPLASMIC"/>
    <property type="match status" value="1"/>
</dbReference>
<evidence type="ECO:0000256" key="4">
    <source>
        <dbReference type="ARBA" id="ARBA00022490"/>
    </source>
</evidence>
<dbReference type="GO" id="GO:0006423">
    <property type="term" value="P:cysteinyl-tRNA aminoacylation"/>
    <property type="evidence" value="ECO:0007669"/>
    <property type="project" value="UniProtKB-UniRule"/>
</dbReference>
<dbReference type="Pfam" id="PF09190">
    <property type="entry name" value="DALR_2"/>
    <property type="match status" value="1"/>
</dbReference>
<dbReference type="Gene3D" id="1.20.120.1910">
    <property type="entry name" value="Cysteine-tRNA ligase, C-terminal anti-codon recognition domain"/>
    <property type="match status" value="1"/>
</dbReference>
<dbReference type="SUPFAM" id="SSF47323">
    <property type="entry name" value="Anticodon-binding domain of a subclass of class I aminoacyl-tRNA synthetases"/>
    <property type="match status" value="1"/>
</dbReference>